<dbReference type="WBParaSite" id="HPBE_0000655901-mRNA-1">
    <property type="protein sequence ID" value="HPBE_0000655901-mRNA-1"/>
    <property type="gene ID" value="HPBE_0000655901"/>
</dbReference>
<reference evidence="4" key="2">
    <citation type="submission" date="2019-09" db="UniProtKB">
        <authorList>
            <consortium name="WormBaseParasite"/>
        </authorList>
    </citation>
    <scope>IDENTIFICATION</scope>
</reference>
<organism evidence="2">
    <name type="scientific">Heligmosomoides polygyrus</name>
    <name type="common">Parasitic roundworm</name>
    <dbReference type="NCBI Taxonomy" id="6339"/>
    <lineage>
        <taxon>Eukaryota</taxon>
        <taxon>Metazoa</taxon>
        <taxon>Ecdysozoa</taxon>
        <taxon>Nematoda</taxon>
        <taxon>Chromadorea</taxon>
        <taxon>Rhabditida</taxon>
        <taxon>Rhabditina</taxon>
        <taxon>Rhabditomorpha</taxon>
        <taxon>Strongyloidea</taxon>
        <taxon>Heligmosomidae</taxon>
        <taxon>Heligmosomoides</taxon>
    </lineage>
</organism>
<keyword evidence="1" id="KW-0175">Coiled coil</keyword>
<evidence type="ECO:0000313" key="2">
    <source>
        <dbReference type="EMBL" id="VDO68760.1"/>
    </source>
</evidence>
<evidence type="ECO:0000256" key="1">
    <source>
        <dbReference type="SAM" id="Coils"/>
    </source>
</evidence>
<evidence type="ECO:0000313" key="4">
    <source>
        <dbReference type="WBParaSite" id="HPBE_0000655901-mRNA-1"/>
    </source>
</evidence>
<protein>
    <submittedName>
        <fullName evidence="4">Major sperm protein</fullName>
    </submittedName>
</protein>
<dbReference type="AlphaFoldDB" id="A0A3P7X4R0"/>
<proteinExistence type="predicted"/>
<feature type="coiled-coil region" evidence="1">
    <location>
        <begin position="148"/>
        <end position="247"/>
    </location>
</feature>
<accession>A0A3P7X4R0</accession>
<dbReference type="Proteomes" id="UP000050761">
    <property type="component" value="Unassembled WGS sequence"/>
</dbReference>
<sequence length="283" mass="31978">MTMTLNDNNTEYLTTDVNEHGSIKISGTQLSRVTSFKYLGSAVTSDGKLEVNARITDTSFVLNVLDPADRVLDTCLFNTVAMSVPPRCATGNCSPLRAKLITDIRVQATGPSDRPAYGDPCHITWLMTLKTGETPQQPPTQSPAISALVKMNNKMDRLNARINVVENQSKNAQLKSDKFPIPIKIRTPVIADLSEPAEEEERRRSLEALEKEALELEKKAEESVKQLEAIEDELEKWKEIIREEREKGQALKRYHDQIKKRWGRLQMLKYALCFAFEPYNGKV</sequence>
<dbReference type="OrthoDB" id="425681at2759"/>
<name>A0A3P7X4R0_HELPZ</name>
<reference evidence="2 3" key="1">
    <citation type="submission" date="2018-11" db="EMBL/GenBank/DDBJ databases">
        <authorList>
            <consortium name="Pathogen Informatics"/>
        </authorList>
    </citation>
    <scope>NUCLEOTIDE SEQUENCE [LARGE SCALE GENOMIC DNA]</scope>
</reference>
<evidence type="ECO:0000313" key="3">
    <source>
        <dbReference type="Proteomes" id="UP000050761"/>
    </source>
</evidence>
<dbReference type="EMBL" id="UZAH01025690">
    <property type="protein sequence ID" value="VDO68760.1"/>
    <property type="molecule type" value="Genomic_DNA"/>
</dbReference>
<gene>
    <name evidence="2" type="ORF">HPBE_LOCUS6560</name>
</gene>
<keyword evidence="3" id="KW-1185">Reference proteome</keyword>